<evidence type="ECO:0000256" key="2">
    <source>
        <dbReference type="ARBA" id="ARBA00022490"/>
    </source>
</evidence>
<dbReference type="Proteomes" id="UP001549291">
    <property type="component" value="Unassembled WGS sequence"/>
</dbReference>
<evidence type="ECO:0000313" key="9">
    <source>
        <dbReference type="Proteomes" id="UP001549291"/>
    </source>
</evidence>
<keyword evidence="2" id="KW-0963">Cytoplasm</keyword>
<evidence type="ECO:0000256" key="6">
    <source>
        <dbReference type="ARBA" id="ARBA00023146"/>
    </source>
</evidence>
<evidence type="ECO:0000259" key="7">
    <source>
        <dbReference type="Pfam" id="PF03129"/>
    </source>
</evidence>
<keyword evidence="3" id="KW-0436">Ligase</keyword>
<dbReference type="InterPro" id="IPR004154">
    <property type="entry name" value="Anticodon-bd"/>
</dbReference>
<reference evidence="8 9" key="1">
    <citation type="submission" date="2024-06" db="EMBL/GenBank/DDBJ databases">
        <title>Genomic Encyclopedia of Type Strains, Phase V (KMG-V): Genome sequencing to study the core and pangenomes of soil and plant-associated prokaryotes.</title>
        <authorList>
            <person name="Whitman W."/>
        </authorList>
    </citation>
    <scope>NUCLEOTIDE SEQUENCE [LARGE SCALE GENOMIC DNA]</scope>
    <source>
        <strain evidence="8 9">USDA 160</strain>
    </source>
</reference>
<dbReference type="SUPFAM" id="SSF52954">
    <property type="entry name" value="Class II aaRS ABD-related"/>
    <property type="match status" value="1"/>
</dbReference>
<gene>
    <name evidence="8" type="ORF">ABIF63_004623</name>
</gene>
<dbReference type="PANTHER" id="PTHR11451">
    <property type="entry name" value="THREONINE-TRNA LIGASE"/>
    <property type="match status" value="1"/>
</dbReference>
<evidence type="ECO:0000313" key="8">
    <source>
        <dbReference type="EMBL" id="MET4720517.1"/>
    </source>
</evidence>
<keyword evidence="5" id="KW-0648">Protein biosynthesis</keyword>
<name>A0ABV2RUF4_BRAJP</name>
<evidence type="ECO:0000256" key="1">
    <source>
        <dbReference type="ARBA" id="ARBA00011738"/>
    </source>
</evidence>
<evidence type="ECO:0000256" key="3">
    <source>
        <dbReference type="ARBA" id="ARBA00022598"/>
    </source>
</evidence>
<dbReference type="Gene3D" id="3.30.930.10">
    <property type="entry name" value="Bira Bifunctional Protein, Domain 2"/>
    <property type="match status" value="1"/>
</dbReference>
<dbReference type="InterPro" id="IPR036621">
    <property type="entry name" value="Anticodon-bd_dom_sf"/>
</dbReference>
<accession>A0ABV2RUF4</accession>
<dbReference type="EMBL" id="JBEPTQ010000002">
    <property type="protein sequence ID" value="MET4720517.1"/>
    <property type="molecule type" value="Genomic_DNA"/>
</dbReference>
<sequence length="136" mass="15069">MVHRAICGSMERFIGILIEHYAGNFPLWLSPVQVVVTTITSEADEYAKQVLEQVRRAGLRAEIDLRNEKINYKVREHSLAKIPALLVCGKKEAETQSVSVRRLGSDGQKVMTTAEAIAALVDEATPPDVRRAREAA</sequence>
<evidence type="ECO:0000256" key="4">
    <source>
        <dbReference type="ARBA" id="ARBA00022840"/>
    </source>
</evidence>
<dbReference type="CDD" id="cd00860">
    <property type="entry name" value="ThrRS_anticodon"/>
    <property type="match status" value="1"/>
</dbReference>
<comment type="subunit">
    <text evidence="1">Homodimer.</text>
</comment>
<dbReference type="Gene3D" id="3.40.50.800">
    <property type="entry name" value="Anticodon-binding domain"/>
    <property type="match status" value="1"/>
</dbReference>
<keyword evidence="4" id="KW-0547">Nucleotide-binding</keyword>
<evidence type="ECO:0000256" key="5">
    <source>
        <dbReference type="ARBA" id="ARBA00022917"/>
    </source>
</evidence>
<dbReference type="Pfam" id="PF03129">
    <property type="entry name" value="HGTP_anticodon"/>
    <property type="match status" value="1"/>
</dbReference>
<dbReference type="InterPro" id="IPR047246">
    <property type="entry name" value="ThrRS_anticodon"/>
</dbReference>
<comment type="caution">
    <text evidence="8">The sequence shown here is derived from an EMBL/GenBank/DDBJ whole genome shotgun (WGS) entry which is preliminary data.</text>
</comment>
<dbReference type="InterPro" id="IPR045864">
    <property type="entry name" value="aa-tRNA-synth_II/BPL/LPL"/>
</dbReference>
<proteinExistence type="predicted"/>
<protein>
    <submittedName>
        <fullName evidence="8">Threonyl-tRNA synthetase</fullName>
    </submittedName>
</protein>
<keyword evidence="4" id="KW-0067">ATP-binding</keyword>
<organism evidence="8 9">
    <name type="scientific">Bradyrhizobium japonicum</name>
    <dbReference type="NCBI Taxonomy" id="375"/>
    <lineage>
        <taxon>Bacteria</taxon>
        <taxon>Pseudomonadati</taxon>
        <taxon>Pseudomonadota</taxon>
        <taxon>Alphaproteobacteria</taxon>
        <taxon>Hyphomicrobiales</taxon>
        <taxon>Nitrobacteraceae</taxon>
        <taxon>Bradyrhizobium</taxon>
    </lineage>
</organism>
<feature type="domain" description="Anticodon-binding" evidence="7">
    <location>
        <begin position="33"/>
        <end position="121"/>
    </location>
</feature>
<keyword evidence="9" id="KW-1185">Reference proteome</keyword>
<dbReference type="PANTHER" id="PTHR11451:SF44">
    <property type="entry name" value="THREONINE--TRNA LIGASE, CHLOROPLASTIC_MITOCHONDRIAL 2"/>
    <property type="match status" value="1"/>
</dbReference>
<keyword evidence="6" id="KW-0030">Aminoacyl-tRNA synthetase</keyword>